<dbReference type="PANTHER" id="PTHR35046:SF26">
    <property type="entry name" value="RNA-DIRECTED DNA POLYMERASE"/>
    <property type="match status" value="1"/>
</dbReference>
<sequence>MDFVLGLPRTSRGCDSVFVVVDRYSKMAHFIPCKKTDDASNVALLFFREIVRLHGIPSTITSDRDTKFLSHFWRTLWRLFKTELNYSTSFHPQTDGQTEVVNKTLGNLIRCLCGDRPKQWDQFLAPAEFAFNNMVNRSTGKTPFQVVYQCPPKQTLDLIQLPALPGHSIAAQNMAERIEAVQAEVKQKLEYSNAKYKVQSDKHRRIKTFSVGDQVMVHLRKERFPVGTYNKLKMRKIGPCKVLQKINDNAYVIDLPEHLSISPTFNVADLSNFTPDDPLYPDDNSRTSFSQEGENDAQHNYGGEDSDVENEYEDEREVKGMRFGHKGNRSVEVYTAEFHRLSSRNDLSETESQQVTRAENQLAKNNHSTLFPSTNRNKFVSNAEQSTSKLEGSKSVQKLSTLGTGINLMVYNCQELCGKINLTTREDDYDEGEEERFDEEIETDVCHPADELDGDEWKMAFKTKDGLYEWMVMPFGLSNAPIYFDDILIYSKSEKEHLMHLREVLIALSQNKLYINLNKCNFLTDKLLFLGVTSHGIQVDEEKVRTIKEWPKPQTISEVRSFHGLATFYRRFIRNFSTIMAPITQCMKKGKFQWGEEADLSFEQIKEKLTSAPLLMLPNFDKLFTLECDASIVGIGAVLSQEGKPVAFFSEKLSEARQKWSTYELEFYAIYRSVHHWEQYLFHREFVLYTDHEALKYFNNQQKMNRMHER</sequence>
<dbReference type="SUPFAM" id="SSF56672">
    <property type="entry name" value="DNA/RNA polymerases"/>
    <property type="match status" value="1"/>
</dbReference>
<evidence type="ECO:0000313" key="4">
    <source>
        <dbReference type="Proteomes" id="UP001151760"/>
    </source>
</evidence>
<dbReference type="InterPro" id="IPR043502">
    <property type="entry name" value="DNA/RNA_pol_sf"/>
</dbReference>
<dbReference type="InterPro" id="IPR000477">
    <property type="entry name" value="RT_dom"/>
</dbReference>
<reference evidence="3" key="2">
    <citation type="submission" date="2022-01" db="EMBL/GenBank/DDBJ databases">
        <authorList>
            <person name="Yamashiro T."/>
            <person name="Shiraishi A."/>
            <person name="Satake H."/>
            <person name="Nakayama K."/>
        </authorList>
    </citation>
    <scope>NUCLEOTIDE SEQUENCE</scope>
</reference>
<feature type="domain" description="Integrase catalytic" evidence="2">
    <location>
        <begin position="1"/>
        <end position="151"/>
    </location>
</feature>
<keyword evidence="4" id="KW-1185">Reference proteome</keyword>
<dbReference type="InterPro" id="IPR056924">
    <property type="entry name" value="SH3_Tf2-1"/>
</dbReference>
<dbReference type="SUPFAM" id="SSF53098">
    <property type="entry name" value="Ribonuclease H-like"/>
    <property type="match status" value="1"/>
</dbReference>
<dbReference type="PANTHER" id="PTHR35046">
    <property type="entry name" value="ZINC KNUCKLE (CCHC-TYPE) FAMILY PROTEIN"/>
    <property type="match status" value="1"/>
</dbReference>
<dbReference type="Pfam" id="PF00078">
    <property type="entry name" value="RVT_1"/>
    <property type="match status" value="1"/>
</dbReference>
<organism evidence="3 4">
    <name type="scientific">Tanacetum coccineum</name>
    <dbReference type="NCBI Taxonomy" id="301880"/>
    <lineage>
        <taxon>Eukaryota</taxon>
        <taxon>Viridiplantae</taxon>
        <taxon>Streptophyta</taxon>
        <taxon>Embryophyta</taxon>
        <taxon>Tracheophyta</taxon>
        <taxon>Spermatophyta</taxon>
        <taxon>Magnoliopsida</taxon>
        <taxon>eudicotyledons</taxon>
        <taxon>Gunneridae</taxon>
        <taxon>Pentapetalae</taxon>
        <taxon>asterids</taxon>
        <taxon>campanulids</taxon>
        <taxon>Asterales</taxon>
        <taxon>Asteraceae</taxon>
        <taxon>Asteroideae</taxon>
        <taxon>Anthemideae</taxon>
        <taxon>Anthemidinae</taxon>
        <taxon>Tanacetum</taxon>
    </lineage>
</organism>
<dbReference type="InterPro" id="IPR041577">
    <property type="entry name" value="RT_RNaseH_2"/>
</dbReference>
<dbReference type="InterPro" id="IPR036397">
    <property type="entry name" value="RNaseH_sf"/>
</dbReference>
<name>A0ABQ5E705_9ASTR</name>
<accession>A0ABQ5E705</accession>
<comment type="caution">
    <text evidence="3">The sequence shown here is derived from an EMBL/GenBank/DDBJ whole genome shotgun (WGS) entry which is preliminary data.</text>
</comment>
<dbReference type="PROSITE" id="PS50994">
    <property type="entry name" value="INTEGRASE"/>
    <property type="match status" value="1"/>
</dbReference>
<reference evidence="3" key="1">
    <citation type="journal article" date="2022" name="Int. J. Mol. Sci.">
        <title>Draft Genome of Tanacetum Coccineum: Genomic Comparison of Closely Related Tanacetum-Family Plants.</title>
        <authorList>
            <person name="Yamashiro T."/>
            <person name="Shiraishi A."/>
            <person name="Nakayama K."/>
            <person name="Satake H."/>
        </authorList>
    </citation>
    <scope>NUCLEOTIDE SEQUENCE</scope>
</reference>
<evidence type="ECO:0000256" key="1">
    <source>
        <dbReference type="SAM" id="MobiDB-lite"/>
    </source>
</evidence>
<dbReference type="InterPro" id="IPR043128">
    <property type="entry name" value="Rev_trsase/Diguanyl_cyclase"/>
</dbReference>
<protein>
    <submittedName>
        <fullName evidence="3">Reverse mRNAase</fullName>
    </submittedName>
</protein>
<gene>
    <name evidence="3" type="ORF">Tco_0955355</name>
</gene>
<evidence type="ECO:0000259" key="2">
    <source>
        <dbReference type="PROSITE" id="PS50994"/>
    </source>
</evidence>
<feature type="compositionally biased region" description="Acidic residues" evidence="1">
    <location>
        <begin position="304"/>
        <end position="314"/>
    </location>
</feature>
<proteinExistence type="predicted"/>
<dbReference type="Gene3D" id="3.10.20.370">
    <property type="match status" value="1"/>
</dbReference>
<dbReference type="Proteomes" id="UP001151760">
    <property type="component" value="Unassembled WGS sequence"/>
</dbReference>
<feature type="region of interest" description="Disordered" evidence="1">
    <location>
        <begin position="276"/>
        <end position="314"/>
    </location>
</feature>
<dbReference type="InterPro" id="IPR012337">
    <property type="entry name" value="RNaseH-like_sf"/>
</dbReference>
<dbReference type="InterPro" id="IPR001584">
    <property type="entry name" value="Integrase_cat-core"/>
</dbReference>
<dbReference type="CDD" id="cd09274">
    <property type="entry name" value="RNase_HI_RT_Ty3"/>
    <property type="match status" value="1"/>
</dbReference>
<dbReference type="Pfam" id="PF24626">
    <property type="entry name" value="SH3_Tf2-1"/>
    <property type="match status" value="1"/>
</dbReference>
<dbReference type="Pfam" id="PF17919">
    <property type="entry name" value="RT_RNaseH_2"/>
    <property type="match status" value="1"/>
</dbReference>
<dbReference type="EMBL" id="BQNB010016002">
    <property type="protein sequence ID" value="GJT46640.1"/>
    <property type="molecule type" value="Genomic_DNA"/>
</dbReference>
<dbReference type="Gene3D" id="3.10.10.10">
    <property type="entry name" value="HIV Type 1 Reverse Transcriptase, subunit A, domain 1"/>
    <property type="match status" value="1"/>
</dbReference>
<dbReference type="CDD" id="cd01647">
    <property type="entry name" value="RT_LTR"/>
    <property type="match status" value="1"/>
</dbReference>
<evidence type="ECO:0000313" key="3">
    <source>
        <dbReference type="EMBL" id="GJT46640.1"/>
    </source>
</evidence>
<dbReference type="Gene3D" id="3.30.70.270">
    <property type="match status" value="2"/>
</dbReference>
<dbReference type="Gene3D" id="3.30.420.10">
    <property type="entry name" value="Ribonuclease H-like superfamily/Ribonuclease H"/>
    <property type="match status" value="1"/>
</dbReference>